<dbReference type="InterPro" id="IPR028971">
    <property type="entry name" value="NAD-GDH_cat"/>
</dbReference>
<dbReference type="InterPro" id="IPR007780">
    <property type="entry name" value="NAD_Glu_DH_bac"/>
</dbReference>
<dbReference type="InterPro" id="IPR036291">
    <property type="entry name" value="NAD(P)-bd_dom_sf"/>
</dbReference>
<accession>A0A917ISG0</accession>
<dbReference type="InterPro" id="IPR048381">
    <property type="entry name" value="GDH_C"/>
</dbReference>
<reference evidence="3 4" key="1">
    <citation type="journal article" date="2014" name="Int. J. Syst. Evol. Microbiol.">
        <title>Complete genome sequence of Corynebacterium casei LMG S-19264T (=DSM 44701T), isolated from a smear-ripened cheese.</title>
        <authorList>
            <consortium name="US DOE Joint Genome Institute (JGI-PGF)"/>
            <person name="Walter F."/>
            <person name="Albersmeier A."/>
            <person name="Kalinowski J."/>
            <person name="Ruckert C."/>
        </authorList>
    </citation>
    <scope>NUCLEOTIDE SEQUENCE [LARGE SCALE GENOMIC DNA]</scope>
    <source>
        <strain evidence="3 4">CCM 8669</strain>
    </source>
</reference>
<dbReference type="PANTHER" id="PTHR43403">
    <property type="entry name" value="NAD-SPECIFIC GLUTAMATE DEHYDROGENASE"/>
    <property type="match status" value="1"/>
</dbReference>
<dbReference type="InterPro" id="IPR049056">
    <property type="entry name" value="NAD_Glu_DH_HM3"/>
</dbReference>
<protein>
    <recommendedName>
        <fullName evidence="5">Glutamate dehydrogenase</fullName>
    </recommendedName>
</protein>
<gene>
    <name evidence="3" type="ORF">GCM10007359_14160</name>
</gene>
<keyword evidence="4" id="KW-1185">Reference proteome</keyword>
<proteinExistence type="predicted"/>
<dbReference type="Proteomes" id="UP000600171">
    <property type="component" value="Unassembled WGS sequence"/>
</dbReference>
<dbReference type="EMBL" id="BMDC01000002">
    <property type="protein sequence ID" value="GGH63162.1"/>
    <property type="molecule type" value="Genomic_DNA"/>
</dbReference>
<dbReference type="GO" id="GO:0006538">
    <property type="term" value="P:L-glutamate catabolic process"/>
    <property type="evidence" value="ECO:0007669"/>
    <property type="project" value="InterPro"/>
</dbReference>
<evidence type="ECO:0000259" key="1">
    <source>
        <dbReference type="Pfam" id="PF05088"/>
    </source>
</evidence>
<evidence type="ECO:0000313" key="4">
    <source>
        <dbReference type="Proteomes" id="UP000600171"/>
    </source>
</evidence>
<comment type="caution">
    <text evidence="3">The sequence shown here is derived from an EMBL/GenBank/DDBJ whole genome shotgun (WGS) entry which is preliminary data.</text>
</comment>
<dbReference type="InterPro" id="IPR046346">
    <property type="entry name" value="Aminoacid_DH-like_N_sf"/>
</dbReference>
<dbReference type="GO" id="GO:0004352">
    <property type="term" value="F:glutamate dehydrogenase (NAD+) activity"/>
    <property type="evidence" value="ECO:0007669"/>
    <property type="project" value="InterPro"/>
</dbReference>
<dbReference type="Pfam" id="PF21074">
    <property type="entry name" value="GDH_C"/>
    <property type="match status" value="1"/>
</dbReference>
<dbReference type="Pfam" id="PF21078">
    <property type="entry name" value="GDH_HM3"/>
    <property type="match status" value="1"/>
</dbReference>
<dbReference type="Pfam" id="PF05088">
    <property type="entry name" value="Bac_GDH_CD"/>
    <property type="match status" value="1"/>
</dbReference>
<dbReference type="Gene3D" id="3.40.50.720">
    <property type="entry name" value="NAD(P)-binding Rossmann-like Domain"/>
    <property type="match status" value="1"/>
</dbReference>
<dbReference type="SUPFAM" id="SSF53223">
    <property type="entry name" value="Aminoacid dehydrogenase-like, N-terminal domain"/>
    <property type="match status" value="1"/>
</dbReference>
<dbReference type="GO" id="GO:0004069">
    <property type="term" value="F:L-aspartate:2-oxoglutarate aminotransferase activity"/>
    <property type="evidence" value="ECO:0007669"/>
    <property type="project" value="InterPro"/>
</dbReference>
<dbReference type="SUPFAM" id="SSF51735">
    <property type="entry name" value="NAD(P)-binding Rossmann-fold domains"/>
    <property type="match status" value="1"/>
</dbReference>
<feature type="domain" description="NAD-glutamate dehydrogenase catalytic" evidence="1">
    <location>
        <begin position="96"/>
        <end position="588"/>
    </location>
</feature>
<evidence type="ECO:0000313" key="3">
    <source>
        <dbReference type="EMBL" id="GGH63162.1"/>
    </source>
</evidence>
<evidence type="ECO:0000259" key="2">
    <source>
        <dbReference type="Pfam" id="PF21074"/>
    </source>
</evidence>
<sequence>MTDHHNLISETDEFSRLVSDLQIAPELSVVFRAYSRYLLQLGVPAEAATVSRYLRDFPEITGDFVEFFELGFDPARQLGQSERVSARDTLQAGLSRRIEKVQDDAAAAFFSALLEVQAATVRTNFYQKKPTLALKMSTQKITRAPQPRPLWEIWVYSPKVEGTHLRFGMVSRGGLRWSDRPEDFRTEILGLVKAQRVKNAVIIPNGSKGGFVPKGLPDRDREKELYSQMGVEAYKLFIGSLLDVTDNLQNSGGERKIKSPENVVALDGPDHYLVVAADKGTATFSDTANTLSTSRGFWLGDAFASGGSVGFDHKDMGITARGAWESVKRHFASLQHDSQSEDFTMVGVGGMAGDVFGNGALLSEHIRLIAAFDSRHIFIDPQPDAASSYRERQRLFNLLRAYWTDYNPELISAGGGVFSRSADSIPVAEPVREALGLAPEVEELTPSELIRAIVAAPVDLFYTGGTGTYVRASDETDEQVGDSDNDSMRITASQLRAKVVAEGGNLGLTQRARIEAARRGVLINTDALDNSAGVETSDHEVNLKILIDQLIAAGELDESQRAPLIESLVDEVGRQVLESNINQNVLLQAERLGAGRAQSSAVELLDFLEERAGLDRQVEFLPTTDELDERREAGEGVTSPELAVVLAYTKIWLTGELLDAKLGRNRDFSFALDQYFPAEITERYGRYFWQHPLREQIIATRVANEVIDTAGIAFVLEAMKKHGVSAVEVVRAFYRARAEEGLAQKAQQLRSLAPTTALEQWIKQARELFRLTEESTDRILASR</sequence>
<dbReference type="PANTHER" id="PTHR43403:SF1">
    <property type="entry name" value="NAD-SPECIFIC GLUTAMATE DEHYDROGENASE"/>
    <property type="match status" value="1"/>
</dbReference>
<name>A0A917ISG0_9MICC</name>
<organism evidence="3 4">
    <name type="scientific">Rothia aerolata</name>
    <dbReference type="NCBI Taxonomy" id="1812262"/>
    <lineage>
        <taxon>Bacteria</taxon>
        <taxon>Bacillati</taxon>
        <taxon>Actinomycetota</taxon>
        <taxon>Actinomycetes</taxon>
        <taxon>Micrococcales</taxon>
        <taxon>Micrococcaceae</taxon>
        <taxon>Rothia</taxon>
    </lineage>
</organism>
<evidence type="ECO:0008006" key="5">
    <source>
        <dbReference type="Google" id="ProtNLM"/>
    </source>
</evidence>
<feature type="domain" description="NAD-specific glutamate dehydrogenase C-terminal" evidence="2">
    <location>
        <begin position="634"/>
        <end position="777"/>
    </location>
</feature>
<dbReference type="AlphaFoldDB" id="A0A917ISG0"/>
<dbReference type="RefSeq" id="WP_188359669.1">
    <property type="nucleotide sequence ID" value="NZ_BMDC01000002.1"/>
</dbReference>